<dbReference type="SUPFAM" id="SSF57701">
    <property type="entry name" value="Zn2/Cys6 DNA-binding domain"/>
    <property type="match status" value="1"/>
</dbReference>
<feature type="compositionally biased region" description="Polar residues" evidence="1">
    <location>
        <begin position="412"/>
        <end position="429"/>
    </location>
</feature>
<feature type="compositionally biased region" description="Polar residues" evidence="1">
    <location>
        <begin position="494"/>
        <end position="503"/>
    </location>
</feature>
<evidence type="ECO:0008006" key="4">
    <source>
        <dbReference type="Google" id="ProtNLM"/>
    </source>
</evidence>
<feature type="compositionally biased region" description="Low complexity" evidence="1">
    <location>
        <begin position="481"/>
        <end position="493"/>
    </location>
</feature>
<organism evidence="2 3">
    <name type="scientific">Lachnellula hyalina</name>
    <dbReference type="NCBI Taxonomy" id="1316788"/>
    <lineage>
        <taxon>Eukaryota</taxon>
        <taxon>Fungi</taxon>
        <taxon>Dikarya</taxon>
        <taxon>Ascomycota</taxon>
        <taxon>Pezizomycotina</taxon>
        <taxon>Leotiomycetes</taxon>
        <taxon>Helotiales</taxon>
        <taxon>Lachnaceae</taxon>
        <taxon>Lachnellula</taxon>
    </lineage>
</organism>
<protein>
    <recommendedName>
        <fullName evidence="4">Zn(2)-C6 fungal-type domain-containing protein</fullName>
    </recommendedName>
</protein>
<feature type="compositionally biased region" description="Polar residues" evidence="1">
    <location>
        <begin position="567"/>
        <end position="581"/>
    </location>
</feature>
<dbReference type="OrthoDB" id="4850804at2759"/>
<dbReference type="GO" id="GO:0008270">
    <property type="term" value="F:zinc ion binding"/>
    <property type="evidence" value="ECO:0007669"/>
    <property type="project" value="InterPro"/>
</dbReference>
<feature type="compositionally biased region" description="Low complexity" evidence="1">
    <location>
        <begin position="514"/>
        <end position="531"/>
    </location>
</feature>
<dbReference type="GeneID" id="41986743"/>
<feature type="region of interest" description="Disordered" evidence="1">
    <location>
        <begin position="190"/>
        <end position="256"/>
    </location>
</feature>
<feature type="compositionally biased region" description="Basic residues" evidence="1">
    <location>
        <begin position="122"/>
        <end position="131"/>
    </location>
</feature>
<dbReference type="EMBL" id="QGMH01000087">
    <property type="protein sequence ID" value="TVY25716.1"/>
    <property type="molecule type" value="Genomic_DNA"/>
</dbReference>
<evidence type="ECO:0000313" key="3">
    <source>
        <dbReference type="Proteomes" id="UP000431533"/>
    </source>
</evidence>
<dbReference type="GO" id="GO:0000981">
    <property type="term" value="F:DNA-binding transcription factor activity, RNA polymerase II-specific"/>
    <property type="evidence" value="ECO:0007669"/>
    <property type="project" value="InterPro"/>
</dbReference>
<feature type="compositionally biased region" description="Low complexity" evidence="1">
    <location>
        <begin position="206"/>
        <end position="247"/>
    </location>
</feature>
<evidence type="ECO:0000256" key="1">
    <source>
        <dbReference type="SAM" id="MobiDB-lite"/>
    </source>
</evidence>
<feature type="region of interest" description="Disordered" evidence="1">
    <location>
        <begin position="400"/>
        <end position="581"/>
    </location>
</feature>
<comment type="caution">
    <text evidence="2">The sequence shown here is derived from an EMBL/GenBank/DDBJ whole genome shotgun (WGS) entry which is preliminary data.</text>
</comment>
<evidence type="ECO:0000313" key="2">
    <source>
        <dbReference type="EMBL" id="TVY25716.1"/>
    </source>
</evidence>
<feature type="compositionally biased region" description="Basic and acidic residues" evidence="1">
    <location>
        <begin position="534"/>
        <end position="549"/>
    </location>
</feature>
<sequence>MASTNPFTSFTITQPFLGAPLNFVPALGSQELEQLVDAYVLGNASKQEKLSEVTIDFYNHATVDLNTGALVKTYNVFAFEQSPSESQSSFSPSMYTPSPSASMNFGDSAYGSLSMTPPARKSGGRVSKKPAKKDAKKVAEARLPGFSIMTKDGIDVTSTAGRGTKTKEQREHAHLMRIMKACDACKKKKIRCDPSHSRQSNEMSRSSTVSTGQTLSGSSGGSNSRVNPSPTLSTPSLSQESSIPSQSNTPSYGAMDDFVLFPEDGSSWNPADMSIAEDADLSQFNFDINLDIPMNSGDFDFSNFDSMQQVDFNQLSYLPATPQLGMDQWAGLPSSHSRPHPSSFTQDAGQLDVNSQDSWINALADSIYNRRAQPSSFSQESGESSIFSTANVSPQTVGTLADEIWPDGPGDSLSSSQSNSHVRQPLSQRSLDEGTGLSVRQASSDLSPMNDSTTSTYLSHTQSRSDGSPTAVSNYSPAEWSGAGSLSSSRSSLQTDNHQYWTESTDKTRRGHESLAAALASRQLSSSSSSQGYDTDRIAHSTAQEERPATRAYTGLQHREGIPSPSPTSLQNPARPTRSSLGFSNDVFGLANTCTIVSESLRSVKQGPAECPSLSGDLQKLRTVLVQYNSATVNANIQRDDVGRDTADQIYAFGQQLQRLSATLRQCQVQDSPLPQGYLPQCQLQIRKLLRSLCARINSLQTPGTGSPSAGGDFYQPLNSGRNLQLFVPSTEGHDRDRHTESRAASGIESLYDDHLNAQDSGSTPTRPDSHAVLLQEDEKRYALAFYKDGYEGAFAPGVDSGFAVTYPHTHSLLTKQVDYTVVKAPSDRLLEAHAKQLTAAPSLQYVGRSRDESQLEVHDAFSRGSIPRTTVSNVGAVASAPVLDAVLHYSKVLVCAVVASALVAPITQTSVSMLLSLFIHVSALLLSAPRQVQLAALACLAVLAVSNTILFKDFQKGCQEWTEGSSLASIARVAVCAALVANPPSLSGVATMLSLLGGTQNDCYGVNLEVDSPSSYSSQNNPSKDLDHLGHRRPQWLAMMDNLTAIAL</sequence>
<dbReference type="Proteomes" id="UP000431533">
    <property type="component" value="Unassembled WGS sequence"/>
</dbReference>
<proteinExistence type="predicted"/>
<feature type="compositionally biased region" description="Basic and acidic residues" evidence="1">
    <location>
        <begin position="504"/>
        <end position="513"/>
    </location>
</feature>
<gene>
    <name evidence="2" type="ORF">LHYA1_G006545</name>
</gene>
<feature type="region of interest" description="Disordered" evidence="1">
    <location>
        <begin position="109"/>
        <end position="142"/>
    </location>
</feature>
<keyword evidence="3" id="KW-1185">Reference proteome</keyword>
<reference evidence="2 3" key="1">
    <citation type="submission" date="2018-05" db="EMBL/GenBank/DDBJ databases">
        <title>Genome sequencing and assembly of the regulated plant pathogen Lachnellula willkommii and related sister species for the development of diagnostic species identification markers.</title>
        <authorList>
            <person name="Giroux E."/>
            <person name="Bilodeau G."/>
        </authorList>
    </citation>
    <scope>NUCLEOTIDE SEQUENCE [LARGE SCALE GENOMIC DNA]</scope>
    <source>
        <strain evidence="2 3">CBS 185.66</strain>
    </source>
</reference>
<feature type="compositionally biased region" description="Polar residues" evidence="1">
    <location>
        <begin position="438"/>
        <end position="476"/>
    </location>
</feature>
<dbReference type="AlphaFoldDB" id="A0A8H8R126"/>
<dbReference type="InterPro" id="IPR036864">
    <property type="entry name" value="Zn2-C6_fun-type_DNA-bd_sf"/>
</dbReference>
<name>A0A8H8R126_9HELO</name>
<accession>A0A8H8R126</accession>
<dbReference type="RefSeq" id="XP_031004504.1">
    <property type="nucleotide sequence ID" value="XM_031151482.1"/>
</dbReference>